<feature type="domain" description="Cadherin" evidence="14">
    <location>
        <begin position="1399"/>
        <end position="1518"/>
    </location>
</feature>
<dbReference type="EMBL" id="CAKKLH010000157">
    <property type="protein sequence ID" value="CAH0104875.1"/>
    <property type="molecule type" value="Genomic_DNA"/>
</dbReference>
<dbReference type="Pfam" id="PF00028">
    <property type="entry name" value="Cadherin"/>
    <property type="match status" value="10"/>
</dbReference>
<dbReference type="GO" id="GO:0060429">
    <property type="term" value="P:epithelium development"/>
    <property type="evidence" value="ECO:0007669"/>
    <property type="project" value="UniProtKB-ARBA"/>
</dbReference>
<feature type="domain" description="Cadherin" evidence="14">
    <location>
        <begin position="154"/>
        <end position="274"/>
    </location>
</feature>
<evidence type="ECO:0000256" key="8">
    <source>
        <dbReference type="ARBA" id="ARBA00023136"/>
    </source>
</evidence>
<evidence type="ECO:0000313" key="15">
    <source>
        <dbReference type="EMBL" id="CAH0104875.1"/>
    </source>
</evidence>
<keyword evidence="16" id="KW-1185">Reference proteome</keyword>
<dbReference type="FunFam" id="2.60.40.60:FF:000124">
    <property type="entry name" value="Cadherin-related family member 1"/>
    <property type="match status" value="1"/>
</dbReference>
<feature type="chain" id="PRO_5035166665" description="Cadherin domain-containing protein" evidence="13">
    <location>
        <begin position="24"/>
        <end position="1955"/>
    </location>
</feature>
<dbReference type="PRINTS" id="PR00205">
    <property type="entry name" value="CADHERIN"/>
</dbReference>
<dbReference type="PROSITE" id="PS00232">
    <property type="entry name" value="CADHERIN_1"/>
    <property type="match status" value="6"/>
</dbReference>
<evidence type="ECO:0000256" key="6">
    <source>
        <dbReference type="ARBA" id="ARBA00022889"/>
    </source>
</evidence>
<accession>A0A8J2WMU1</accession>
<feature type="compositionally biased region" description="Polar residues" evidence="11">
    <location>
        <begin position="1788"/>
        <end position="1808"/>
    </location>
</feature>
<dbReference type="GO" id="GO:0008013">
    <property type="term" value="F:beta-catenin binding"/>
    <property type="evidence" value="ECO:0007669"/>
    <property type="project" value="TreeGrafter"/>
</dbReference>
<feature type="domain" description="Cadherin" evidence="14">
    <location>
        <begin position="845"/>
        <end position="964"/>
    </location>
</feature>
<keyword evidence="8 12" id="KW-0472">Membrane</keyword>
<keyword evidence="7 12" id="KW-1133">Transmembrane helix</keyword>
<feature type="domain" description="Cadherin" evidence="14">
    <location>
        <begin position="275"/>
        <end position="381"/>
    </location>
</feature>
<feature type="domain" description="Cadherin" evidence="14">
    <location>
        <begin position="502"/>
        <end position="612"/>
    </location>
</feature>
<keyword evidence="5 10" id="KW-0106">Calcium</keyword>
<dbReference type="FunFam" id="2.60.40.60:FF:000168">
    <property type="entry name" value="Cadherin-related family member 2"/>
    <property type="match status" value="1"/>
</dbReference>
<dbReference type="CDD" id="cd11304">
    <property type="entry name" value="Cadherin_repeat"/>
    <property type="match status" value="13"/>
</dbReference>
<feature type="domain" description="Cadherin" evidence="14">
    <location>
        <begin position="733"/>
        <end position="845"/>
    </location>
</feature>
<dbReference type="Gene3D" id="2.60.40.60">
    <property type="entry name" value="Cadherins"/>
    <property type="match status" value="14"/>
</dbReference>
<feature type="region of interest" description="Disordered" evidence="11">
    <location>
        <begin position="1788"/>
        <end position="1811"/>
    </location>
</feature>
<name>A0A8J2WMU1_9CRUS</name>
<organism evidence="15 16">
    <name type="scientific">Daphnia galeata</name>
    <dbReference type="NCBI Taxonomy" id="27404"/>
    <lineage>
        <taxon>Eukaryota</taxon>
        <taxon>Metazoa</taxon>
        <taxon>Ecdysozoa</taxon>
        <taxon>Arthropoda</taxon>
        <taxon>Crustacea</taxon>
        <taxon>Branchiopoda</taxon>
        <taxon>Diplostraca</taxon>
        <taxon>Cladocera</taxon>
        <taxon>Anomopoda</taxon>
        <taxon>Daphniidae</taxon>
        <taxon>Daphnia</taxon>
    </lineage>
</organism>
<evidence type="ECO:0000313" key="16">
    <source>
        <dbReference type="Proteomes" id="UP000789390"/>
    </source>
</evidence>
<keyword evidence="9" id="KW-0325">Glycoprotein</keyword>
<comment type="caution">
    <text evidence="15">The sequence shown here is derived from an EMBL/GenBank/DDBJ whole genome shotgun (WGS) entry which is preliminary data.</text>
</comment>
<dbReference type="PANTHER" id="PTHR24027">
    <property type="entry name" value="CADHERIN-23"/>
    <property type="match status" value="1"/>
</dbReference>
<dbReference type="GO" id="GO:0016477">
    <property type="term" value="P:cell migration"/>
    <property type="evidence" value="ECO:0007669"/>
    <property type="project" value="TreeGrafter"/>
</dbReference>
<dbReference type="OrthoDB" id="6510378at2759"/>
<evidence type="ECO:0000256" key="13">
    <source>
        <dbReference type="SAM" id="SignalP"/>
    </source>
</evidence>
<dbReference type="Proteomes" id="UP000789390">
    <property type="component" value="Unassembled WGS sequence"/>
</dbReference>
<evidence type="ECO:0000256" key="11">
    <source>
        <dbReference type="SAM" id="MobiDB-lite"/>
    </source>
</evidence>
<sequence length="1955" mass="215648">MAAIVKIGVILLTAALMAAFVAANQPPRFEVTDESGGEIVLKLKEGAEGTPVGSVIYRIKASDADGDALQFGLQGQVANELLRIQPVGNNEADLQLIKELDREKQTNKHNFFLTEEEYSLVLTVTDGKIGAGQAIRQSLLIIVEDVNDNRPVFQPFANTLMLRENAPPAVILTVEATDRDQGVYGQVVYSLEGIEGEEGIDDEETAAGGIPFAITTVGGKGILRCLVPLDYERRSWYQLRILAKDQASDQGRINTATAGLLVRLIDEDDQGPEFITVPSVTRVAEDAQPGTSVLRVKAIDGDRGVNQRIIYSLDASSQYFAIDPKEGVVYLIQQLDREDSNVVNGAMMLVITATEDSPLRPNVTTEVTILVLDVNDQAPAFRNNGQDYVAEIDENSPANMPVTFVGSESLPEVYDYDQGKNGTFYLSIQCVDDLFDISPGVVVNEAVFSIRVKSHLALDYEELRSTNCTITAKEAVAKQAKTTTVPLLIRIRDVNDHIPQFSRPSYQVQVPENVGVGTVIGSVEATDADSGQLGSQGIRYSLLPGSIADALEIDPLSGAVSIGKGASGLLDREKVSQLIVMVEARDSLGLGNRNTVQFTLELVDVNDNAPVFIQSHFEIYINENELNFPYGFRVEAFDRDLNDSDNSRIRYSIIGGDLQSNFTIHRTTGELSVTHPLDFELLAPSILDAQGLGHVRPINLTVRASDMGTPPLHTDTRVVIFVHDVNDYSPIFARPSYSVAVAEDALPDSSILQVQAMDMDGSAPNNVVAYRIQSGARDKFVIDSTTGVVSVALGATLDPDQTHPRTVRYQLEILALDGGVGSRQLHASVTVMISVADVNNKSPVLAEPGVVRVQENVPVGVVLTQLVATDPDERPIIRYWIDHAVSEGRNEKGFLVRDENVTSWFEMNTNDGRIRVVRQMDREKAETIRLAIRAEDVAAATTGQTASGTMTIILEDVNDHDPIFVQPFYRRSVAENSKRGAAILTLSADDADLNRSITYSLDGPSEILELVHLNSETGEVVVSGKLDRERFSWMNLTAKASDSGTPRRSSFVPVFIQILDENDNNPQFVNVPSNFSVRENSPPGTVIGTVEAFDLDIGDFGHVTYLMDRRSSKGRFSVDPETGVIIVTERLDREEQQSYTLILEAWDNYRVGYSAGESRNAFQQVTVQVMDENDETPVFETRSGCVSVTEFHDSRVPLTTIHASDRDDPTTPNGHIVFSIQEGNSEGMFSVTNIDRSSAKLIAAQPLVGHHGNYTLKIRAQDRGLPVPNFAFQDVEICVSDFNDHAPMFVRPEQNNTTFRVFENTTVGSIITSVLAVDQDAGLNSQVRYSIRPVGHWKWFEIDSVTGEIKLIQPLDREKQKLLQIRIEARDSGIPTWLSTDLDLTIYVRNINDHQPQFPLDVFQVNITEHDPSLEIIQLPETVDLDEPDELLSTRDPVCYFIVGGNQLGAFSIDPTQHTLRVEKTLDREELAVHVVVIKASENCKLNPEMIDSFDPADDSLLKVILNVKDINDNPPTFDKKVFTGGLTTEADFGSEIVRVTATDPDVDINAKLRYYIRNPVKSTLSTRTGQAEEQIGANPFVIDRDTGIISLNFDPQRDMKGYFDLEVYVNDSSGFDDTARVLLYLLRQDQRVKFVLRQHPQFLRTRIDQFREALGNITGSIVNVDELKVHSNEDGQLDKTRTDAYLHFVNAKDNSVMEVDVVLRLIDANIESLDQLFKDYNVLDTSAAEPLGDALTSAPQNFSLLWASGTAVFLAMILFLVLGLCVSQRFVLMRKLKAASATAFGSQSNVNRTSNQVPNTNQHTVEGSNPVWRRELEPEWFKNDDIYSRSGESDGLDSLDVNAILGNAPSTSRNSSDANTASLKSTTTEAFNRSIIQGNANSIRSNKSIGNVTLSEKECEVGEVKEEDCEVTVGKGLYQRNVYHFGYPVFQHDKGSTSSSTTFLSPRKLETTEL</sequence>
<evidence type="ECO:0000256" key="4">
    <source>
        <dbReference type="ARBA" id="ARBA00022737"/>
    </source>
</evidence>
<evidence type="ECO:0000259" key="14">
    <source>
        <dbReference type="PROSITE" id="PS50268"/>
    </source>
</evidence>
<comment type="subcellular location">
    <subcellularLocation>
        <location evidence="1">Membrane</location>
        <topology evidence="1">Single-pass type I membrane protein</topology>
    </subcellularLocation>
</comment>
<dbReference type="FunFam" id="2.60.40.60:FF:000092">
    <property type="entry name" value="Protocadherin 8"/>
    <property type="match status" value="1"/>
</dbReference>
<evidence type="ECO:0000256" key="5">
    <source>
        <dbReference type="ARBA" id="ARBA00022837"/>
    </source>
</evidence>
<protein>
    <recommendedName>
        <fullName evidence="14">Cadherin domain-containing protein</fullName>
    </recommendedName>
</protein>
<dbReference type="InterPro" id="IPR020894">
    <property type="entry name" value="Cadherin_CS"/>
</dbReference>
<dbReference type="PROSITE" id="PS50268">
    <property type="entry name" value="CADHERIN_2"/>
    <property type="match status" value="14"/>
</dbReference>
<keyword evidence="2 12" id="KW-0812">Transmembrane</keyword>
<dbReference type="InterPro" id="IPR002126">
    <property type="entry name" value="Cadherin-like_dom"/>
</dbReference>
<dbReference type="FunFam" id="2.60.40.60:FF:000127">
    <property type="entry name" value="Protocadherin beta 1"/>
    <property type="match status" value="1"/>
</dbReference>
<feature type="transmembrane region" description="Helical" evidence="12">
    <location>
        <begin position="1745"/>
        <end position="1768"/>
    </location>
</feature>
<dbReference type="FunFam" id="2.60.40.60:FF:000118">
    <property type="entry name" value="protocadherin Fat 4"/>
    <property type="match status" value="1"/>
</dbReference>
<dbReference type="PANTHER" id="PTHR24027:SF438">
    <property type="entry name" value="CADHERIN 23"/>
    <property type="match status" value="1"/>
</dbReference>
<dbReference type="GO" id="GO:0005509">
    <property type="term" value="F:calcium ion binding"/>
    <property type="evidence" value="ECO:0007669"/>
    <property type="project" value="UniProtKB-UniRule"/>
</dbReference>
<dbReference type="GO" id="GO:0045296">
    <property type="term" value="F:cadherin binding"/>
    <property type="evidence" value="ECO:0007669"/>
    <property type="project" value="TreeGrafter"/>
</dbReference>
<feature type="region of interest" description="Disordered" evidence="11">
    <location>
        <begin position="1935"/>
        <end position="1955"/>
    </location>
</feature>
<dbReference type="FunFam" id="2.60.40.60:FF:000345">
    <property type="entry name" value="Cadherin 2"/>
    <property type="match status" value="1"/>
</dbReference>
<proteinExistence type="predicted"/>
<reference evidence="15" key="1">
    <citation type="submission" date="2021-11" db="EMBL/GenBank/DDBJ databases">
        <authorList>
            <person name="Schell T."/>
        </authorList>
    </citation>
    <scope>NUCLEOTIDE SEQUENCE</scope>
    <source>
        <strain evidence="15">M5</strain>
    </source>
</reference>
<dbReference type="InterPro" id="IPR039808">
    <property type="entry name" value="Cadherin"/>
</dbReference>
<dbReference type="FunFam" id="2.60.40.60:FF:000306">
    <property type="entry name" value="Cadherin 23"/>
    <property type="match status" value="1"/>
</dbReference>
<evidence type="ECO:0000256" key="3">
    <source>
        <dbReference type="ARBA" id="ARBA00022729"/>
    </source>
</evidence>
<feature type="signal peptide" evidence="13">
    <location>
        <begin position="1"/>
        <end position="23"/>
    </location>
</feature>
<gene>
    <name evidence="15" type="ORF">DGAL_LOCUS7804</name>
</gene>
<dbReference type="InterPro" id="IPR015919">
    <property type="entry name" value="Cadherin-like_sf"/>
</dbReference>
<feature type="domain" description="Cadherin" evidence="14">
    <location>
        <begin position="48"/>
        <end position="153"/>
    </location>
</feature>
<keyword evidence="3 13" id="KW-0732">Signal</keyword>
<feature type="domain" description="Cadherin" evidence="14">
    <location>
        <begin position="384"/>
        <end position="501"/>
    </location>
</feature>
<evidence type="ECO:0000256" key="1">
    <source>
        <dbReference type="ARBA" id="ARBA00004479"/>
    </source>
</evidence>
<feature type="domain" description="Cadherin" evidence="14">
    <location>
        <begin position="613"/>
        <end position="732"/>
    </location>
</feature>
<evidence type="ECO:0000256" key="2">
    <source>
        <dbReference type="ARBA" id="ARBA00022692"/>
    </source>
</evidence>
<evidence type="ECO:0000256" key="10">
    <source>
        <dbReference type="PROSITE-ProRule" id="PRU00043"/>
    </source>
</evidence>
<keyword evidence="4" id="KW-0677">Repeat</keyword>
<feature type="domain" description="Cadherin" evidence="14">
    <location>
        <begin position="1293"/>
        <end position="1398"/>
    </location>
</feature>
<feature type="domain" description="Cadherin" evidence="14">
    <location>
        <begin position="965"/>
        <end position="1068"/>
    </location>
</feature>
<feature type="domain" description="Cadherin" evidence="14">
    <location>
        <begin position="1186"/>
        <end position="1289"/>
    </location>
</feature>
<dbReference type="GO" id="GO:0007156">
    <property type="term" value="P:homophilic cell adhesion via plasma membrane adhesion molecules"/>
    <property type="evidence" value="ECO:0007669"/>
    <property type="project" value="InterPro"/>
</dbReference>
<dbReference type="GO" id="GO:0016342">
    <property type="term" value="C:catenin complex"/>
    <property type="evidence" value="ECO:0007669"/>
    <property type="project" value="TreeGrafter"/>
</dbReference>
<dbReference type="FunFam" id="2.60.40.60:FF:000020">
    <property type="entry name" value="Dachsous cadherin-related 1b"/>
    <property type="match status" value="1"/>
</dbReference>
<evidence type="ECO:0000256" key="12">
    <source>
        <dbReference type="SAM" id="Phobius"/>
    </source>
</evidence>
<evidence type="ECO:0000256" key="9">
    <source>
        <dbReference type="ARBA" id="ARBA00023180"/>
    </source>
</evidence>
<feature type="domain" description="Cadherin" evidence="14">
    <location>
        <begin position="1519"/>
        <end position="1643"/>
    </location>
</feature>
<keyword evidence="6" id="KW-0130">Cell adhesion</keyword>
<feature type="domain" description="Cadherin" evidence="14">
    <location>
        <begin position="1069"/>
        <end position="1179"/>
    </location>
</feature>
<dbReference type="GO" id="GO:0009653">
    <property type="term" value="P:anatomical structure morphogenesis"/>
    <property type="evidence" value="ECO:0007669"/>
    <property type="project" value="UniProtKB-ARBA"/>
</dbReference>
<dbReference type="SUPFAM" id="SSF49313">
    <property type="entry name" value="Cadherin-like"/>
    <property type="match status" value="14"/>
</dbReference>
<evidence type="ECO:0000256" key="7">
    <source>
        <dbReference type="ARBA" id="ARBA00022989"/>
    </source>
</evidence>
<dbReference type="SMART" id="SM00112">
    <property type="entry name" value="CA"/>
    <property type="match status" value="14"/>
</dbReference>